<dbReference type="Pfam" id="PF13646">
    <property type="entry name" value="HEAT_2"/>
    <property type="match status" value="1"/>
</dbReference>
<keyword evidence="1" id="KW-0408">Iron</keyword>
<dbReference type="GO" id="GO:0008616">
    <property type="term" value="P:tRNA queuosine(34) biosynthetic process"/>
    <property type="evidence" value="ECO:0007669"/>
    <property type="project" value="InterPro"/>
</dbReference>
<reference evidence="2" key="1">
    <citation type="submission" date="2022-04" db="EMBL/GenBank/DDBJ databases">
        <title>Desulfatitalea alkaliphila sp. nov., a novel anaerobic sulfate-reducing bacterium isolated from terrestrial mud volcano, Taman Peninsula, Russia.</title>
        <authorList>
            <person name="Khomyakova M.A."/>
            <person name="Merkel A.Y."/>
            <person name="Slobodkin A.I."/>
        </authorList>
    </citation>
    <scope>NUCLEOTIDE SEQUENCE</scope>
    <source>
        <strain evidence="2">M08but</strain>
    </source>
</reference>
<dbReference type="Gene3D" id="1.25.10.10">
    <property type="entry name" value="Leucine-rich Repeat Variant"/>
    <property type="match status" value="1"/>
</dbReference>
<dbReference type="GO" id="GO:0051539">
    <property type="term" value="F:4 iron, 4 sulfur cluster binding"/>
    <property type="evidence" value="ECO:0007669"/>
    <property type="project" value="UniProtKB-KW"/>
</dbReference>
<dbReference type="AlphaFoldDB" id="A0AA41R7K9"/>
<dbReference type="SUPFAM" id="SSF48371">
    <property type="entry name" value="ARM repeat"/>
    <property type="match status" value="1"/>
</dbReference>
<dbReference type="PANTHER" id="PTHR30002:SF4">
    <property type="entry name" value="EPOXYQUEUOSINE REDUCTASE"/>
    <property type="match status" value="1"/>
</dbReference>
<dbReference type="EMBL" id="JALJRB010000045">
    <property type="protein sequence ID" value="MCJ8503106.1"/>
    <property type="molecule type" value="Genomic_DNA"/>
</dbReference>
<evidence type="ECO:0000313" key="2">
    <source>
        <dbReference type="EMBL" id="MCJ8503106.1"/>
    </source>
</evidence>
<dbReference type="InterPro" id="IPR016024">
    <property type="entry name" value="ARM-type_fold"/>
</dbReference>
<organism evidence="2 3">
    <name type="scientific">Desulfatitalea alkaliphila</name>
    <dbReference type="NCBI Taxonomy" id="2929485"/>
    <lineage>
        <taxon>Bacteria</taxon>
        <taxon>Pseudomonadati</taxon>
        <taxon>Thermodesulfobacteriota</taxon>
        <taxon>Desulfobacteria</taxon>
        <taxon>Desulfobacterales</taxon>
        <taxon>Desulfosarcinaceae</taxon>
        <taxon>Desulfatitalea</taxon>
    </lineage>
</organism>
<dbReference type="SMART" id="SM00567">
    <property type="entry name" value="EZ_HEAT"/>
    <property type="match status" value="2"/>
</dbReference>
<protein>
    <submittedName>
        <fullName evidence="2">HEAT repeat domain-containing protein</fullName>
    </submittedName>
</protein>
<gene>
    <name evidence="2" type="ORF">MRX98_21210</name>
</gene>
<dbReference type="InterPro" id="IPR011989">
    <property type="entry name" value="ARM-like"/>
</dbReference>
<keyword evidence="1" id="KW-0479">Metal-binding</keyword>
<comment type="caution">
    <text evidence="2">The sequence shown here is derived from an EMBL/GenBank/DDBJ whole genome shotgun (WGS) entry which is preliminary data.</text>
</comment>
<proteinExistence type="predicted"/>
<sequence>MTTKADVIRQAHACGFADIGFTTVAPFDAHRQQLNERQADYGWVARMGLNLMRGSDPLAVMPEARTLIVLIEPYLRHRFPRRLEAHFGRCYLDDDRITKKGLAVRFKAFRGWLRDRGIASKSGMHMPHRAAAARAGLGSLGKNCLFYSRKAVRQGSWILPLTLLVDQSFAPDAPSFQMGCPDWCRNACVAACPTRALKGDGTLDPRRCISYLSYYGEGLTPRALREPMGLYVYGCDRCQDVCPRNAPWLALDLPVHPEAAVLEADFTLEQLLHMDQEYFKSRIWPRMFYMPAEQIWRWRMNAARAMGNTRDDRYVDDLARAAEDTAVDERVRAMAVWALGRIGGARADAVLARLRPAAAGLVLEEFAQSDKGRG</sequence>
<evidence type="ECO:0000313" key="3">
    <source>
        <dbReference type="Proteomes" id="UP001165427"/>
    </source>
</evidence>
<dbReference type="Gene3D" id="3.30.70.20">
    <property type="match status" value="1"/>
</dbReference>
<evidence type="ECO:0000256" key="1">
    <source>
        <dbReference type="ARBA" id="ARBA00022485"/>
    </source>
</evidence>
<keyword evidence="3" id="KW-1185">Reference proteome</keyword>
<name>A0AA41R7K9_9BACT</name>
<dbReference type="SUPFAM" id="SSF54862">
    <property type="entry name" value="4Fe-4S ferredoxins"/>
    <property type="match status" value="1"/>
</dbReference>
<keyword evidence="1" id="KW-0411">Iron-sulfur</keyword>
<dbReference type="InterPro" id="IPR004453">
    <property type="entry name" value="QueG"/>
</dbReference>
<dbReference type="RefSeq" id="WP_246914961.1">
    <property type="nucleotide sequence ID" value="NZ_JALJRB010000045.1"/>
</dbReference>
<dbReference type="PANTHER" id="PTHR30002">
    <property type="entry name" value="EPOXYQUEUOSINE REDUCTASE"/>
    <property type="match status" value="1"/>
</dbReference>
<dbReference type="GO" id="GO:0052693">
    <property type="term" value="F:epoxyqueuosine reductase activity"/>
    <property type="evidence" value="ECO:0007669"/>
    <property type="project" value="TreeGrafter"/>
</dbReference>
<accession>A0AA41R7K9</accession>
<keyword evidence="1" id="KW-0004">4Fe-4S</keyword>
<dbReference type="Pfam" id="PF13484">
    <property type="entry name" value="Fer4_16"/>
    <property type="match status" value="1"/>
</dbReference>
<dbReference type="Proteomes" id="UP001165427">
    <property type="component" value="Unassembled WGS sequence"/>
</dbReference>
<dbReference type="InterPro" id="IPR004155">
    <property type="entry name" value="PBS_lyase_HEAT"/>
</dbReference>